<name>A0ABN8WZB4_9GAMM</name>
<proteinExistence type="predicted"/>
<evidence type="ECO:0000313" key="1">
    <source>
        <dbReference type="EMBL" id="CAI8733703.1"/>
    </source>
</evidence>
<protein>
    <submittedName>
        <fullName evidence="1">Uncharacterized protein</fullName>
    </submittedName>
</protein>
<accession>A0ABN8WZB4</accession>
<organism evidence="1 2">
    <name type="scientific">Methylocaldum szegediense</name>
    <dbReference type="NCBI Taxonomy" id="73780"/>
    <lineage>
        <taxon>Bacteria</taxon>
        <taxon>Pseudomonadati</taxon>
        <taxon>Pseudomonadota</taxon>
        <taxon>Gammaproteobacteria</taxon>
        <taxon>Methylococcales</taxon>
        <taxon>Methylococcaceae</taxon>
        <taxon>Methylocaldum</taxon>
    </lineage>
</organism>
<keyword evidence="2" id="KW-1185">Reference proteome</keyword>
<dbReference type="Proteomes" id="UP001162030">
    <property type="component" value="Chromosome"/>
</dbReference>
<sequence length="136" mass="15171">MNRKSRGDRPARSIGPVVATLYGLPLMACSLITVHTPAGDTRTMSQHEFAEYVEQVFRYHNQIVNELIERSAMGDNEESDELAKEEAHMLEACASLNEFVSQSMAGLDTNFRAKMQLVDAVPECEAATRRVEDLLP</sequence>
<dbReference type="EMBL" id="OX458333">
    <property type="protein sequence ID" value="CAI8733703.1"/>
    <property type="molecule type" value="Genomic_DNA"/>
</dbReference>
<reference evidence="1 2" key="1">
    <citation type="submission" date="2023-03" db="EMBL/GenBank/DDBJ databases">
        <authorList>
            <person name="Pearce D."/>
        </authorList>
    </citation>
    <scope>NUCLEOTIDE SEQUENCE [LARGE SCALE GENOMIC DNA]</scope>
    <source>
        <strain evidence="1">Msz</strain>
    </source>
</reference>
<gene>
    <name evidence="1" type="ORF">MSZNOR_0329</name>
</gene>
<evidence type="ECO:0000313" key="2">
    <source>
        <dbReference type="Proteomes" id="UP001162030"/>
    </source>
</evidence>